<name>A0A2J6R0N1_HYAVF</name>
<feature type="transmembrane region" description="Helical" evidence="4">
    <location>
        <begin position="204"/>
        <end position="227"/>
    </location>
</feature>
<sequence>MSLAQHVASTEGADREWLEPLIESENVLRRVLSFDPLPPRQVEEQAEHIPAYKVSKVRRAIQVAITVLACWLASGIVFGFAALKPVLISEGVYREQCTREELKQNVEICMEQDIRLNFFFTLASITTNISALPVGAVLDRYGPRVCGILGSIFLATGSILMSYAFAIPEFDGYLIGNFFLALGGTFTFVPSFQMANAFPKYSGTIVALITGSFDASAAVFLFYRMAYEATNHVFTPSRFFLFYTIIPILILICQLTLLPSQSYDTVPQLDKKLEKARDETRDVHTSDEEISSDDELDRVREQRSIRRQKKLRKLDKLLGDESDRQERAEQELERQTKSAVWGALHGLPARKQMLTPWFILITLLTVLQMLRMNYFIATIRSQYEYMLGSEALAAEVNRLFDVALPVGGVICTPFIGLFLDNLSVPMVLAVIVALSTSIGILNSIPVLWAGYWTVFLFVLLRPLYYSAMSDYATKVFGFKTFGKVYGVIICLSGLVNLSQYVIDALTLETFHGDPTPVNVVLAAAGFGVGSVLVIFVWYQGKVVGIGEPDGCPDPERQPLIPRVWQEM</sequence>
<keyword evidence="2" id="KW-0175">Coiled coil</keyword>
<dbReference type="OrthoDB" id="330047at2759"/>
<feature type="transmembrane region" description="Helical" evidence="4">
    <location>
        <begin position="357"/>
        <end position="379"/>
    </location>
</feature>
<dbReference type="InterPro" id="IPR036259">
    <property type="entry name" value="MFS_trans_sf"/>
</dbReference>
<dbReference type="PANTHER" id="PTHR20772:SF4">
    <property type="entry name" value="HYPOTHETICAL AMINO ACID TRANSPORTER (EUROFUNG)"/>
    <property type="match status" value="1"/>
</dbReference>
<evidence type="ECO:0000256" key="3">
    <source>
        <dbReference type="SAM" id="MobiDB-lite"/>
    </source>
</evidence>
<proteinExistence type="predicted"/>
<evidence type="ECO:0000256" key="2">
    <source>
        <dbReference type="SAM" id="Coils"/>
    </source>
</evidence>
<dbReference type="SUPFAM" id="SSF103473">
    <property type="entry name" value="MFS general substrate transporter"/>
    <property type="match status" value="1"/>
</dbReference>
<feature type="compositionally biased region" description="Basic and acidic residues" evidence="3">
    <location>
        <begin position="277"/>
        <end position="287"/>
    </location>
</feature>
<feature type="coiled-coil region" evidence="2">
    <location>
        <begin position="311"/>
        <end position="338"/>
    </location>
</feature>
<feature type="transmembrane region" description="Helical" evidence="4">
    <location>
        <begin position="145"/>
        <end position="166"/>
    </location>
</feature>
<evidence type="ECO:0000313" key="6">
    <source>
        <dbReference type="Proteomes" id="UP000235786"/>
    </source>
</evidence>
<keyword evidence="4" id="KW-0472">Membrane</keyword>
<feature type="transmembrane region" description="Helical" evidence="4">
    <location>
        <begin position="239"/>
        <end position="258"/>
    </location>
</feature>
<dbReference type="GO" id="GO:0000329">
    <property type="term" value="C:fungal-type vacuole membrane"/>
    <property type="evidence" value="ECO:0007669"/>
    <property type="project" value="TreeGrafter"/>
</dbReference>
<gene>
    <name evidence="5" type="ORF">L207DRAFT_572374</name>
</gene>
<evidence type="ECO:0000256" key="1">
    <source>
        <dbReference type="ARBA" id="ARBA00004141"/>
    </source>
</evidence>
<protein>
    <submittedName>
        <fullName evidence="5">MFS general substrate transporter</fullName>
    </submittedName>
</protein>
<keyword evidence="6" id="KW-1185">Reference proteome</keyword>
<dbReference type="Proteomes" id="UP000235786">
    <property type="component" value="Unassembled WGS sequence"/>
</dbReference>
<dbReference type="PANTHER" id="PTHR20772">
    <property type="entry name" value="PROTEIN FMP42"/>
    <property type="match status" value="1"/>
</dbReference>
<feature type="region of interest" description="Disordered" evidence="3">
    <location>
        <begin position="277"/>
        <end position="297"/>
    </location>
</feature>
<dbReference type="Pfam" id="PF07690">
    <property type="entry name" value="MFS_1"/>
    <property type="match status" value="1"/>
</dbReference>
<feature type="transmembrane region" description="Helical" evidence="4">
    <location>
        <begin position="63"/>
        <end position="83"/>
    </location>
</feature>
<keyword evidence="4" id="KW-0812">Transmembrane</keyword>
<evidence type="ECO:0000313" key="5">
    <source>
        <dbReference type="EMBL" id="PMD32086.1"/>
    </source>
</evidence>
<dbReference type="EMBL" id="KZ613960">
    <property type="protein sequence ID" value="PMD32086.1"/>
    <property type="molecule type" value="Genomic_DNA"/>
</dbReference>
<dbReference type="InterPro" id="IPR011701">
    <property type="entry name" value="MFS"/>
</dbReference>
<feature type="transmembrane region" description="Helical" evidence="4">
    <location>
        <begin position="517"/>
        <end position="538"/>
    </location>
</feature>
<organism evidence="5 6">
    <name type="scientific">Hyaloscypha variabilis (strain UAMH 11265 / GT02V1 / F)</name>
    <name type="common">Meliniomyces variabilis</name>
    <dbReference type="NCBI Taxonomy" id="1149755"/>
    <lineage>
        <taxon>Eukaryota</taxon>
        <taxon>Fungi</taxon>
        <taxon>Dikarya</taxon>
        <taxon>Ascomycota</taxon>
        <taxon>Pezizomycotina</taxon>
        <taxon>Leotiomycetes</taxon>
        <taxon>Helotiales</taxon>
        <taxon>Hyaloscyphaceae</taxon>
        <taxon>Hyaloscypha</taxon>
        <taxon>Hyaloscypha variabilis</taxon>
    </lineage>
</organism>
<feature type="transmembrane region" description="Helical" evidence="4">
    <location>
        <begin position="399"/>
        <end position="419"/>
    </location>
</feature>
<evidence type="ECO:0000256" key="4">
    <source>
        <dbReference type="SAM" id="Phobius"/>
    </source>
</evidence>
<dbReference type="Gene3D" id="1.20.1250.20">
    <property type="entry name" value="MFS general substrate transporter like domains"/>
    <property type="match status" value="1"/>
</dbReference>
<feature type="transmembrane region" description="Helical" evidence="4">
    <location>
        <begin position="484"/>
        <end position="502"/>
    </location>
</feature>
<dbReference type="STRING" id="1149755.A0A2J6R0N1"/>
<accession>A0A2J6R0N1</accession>
<reference evidence="5 6" key="1">
    <citation type="submission" date="2016-04" db="EMBL/GenBank/DDBJ databases">
        <title>A degradative enzymes factory behind the ericoid mycorrhizal symbiosis.</title>
        <authorList>
            <consortium name="DOE Joint Genome Institute"/>
            <person name="Martino E."/>
            <person name="Morin E."/>
            <person name="Grelet G."/>
            <person name="Kuo A."/>
            <person name="Kohler A."/>
            <person name="Daghino S."/>
            <person name="Barry K."/>
            <person name="Choi C."/>
            <person name="Cichocki N."/>
            <person name="Clum A."/>
            <person name="Copeland A."/>
            <person name="Hainaut M."/>
            <person name="Haridas S."/>
            <person name="Labutti K."/>
            <person name="Lindquist E."/>
            <person name="Lipzen A."/>
            <person name="Khouja H.-R."/>
            <person name="Murat C."/>
            <person name="Ohm R."/>
            <person name="Olson A."/>
            <person name="Spatafora J."/>
            <person name="Veneault-Fourrey C."/>
            <person name="Henrissat B."/>
            <person name="Grigoriev I."/>
            <person name="Martin F."/>
            <person name="Perotto S."/>
        </authorList>
    </citation>
    <scope>NUCLEOTIDE SEQUENCE [LARGE SCALE GENOMIC DNA]</scope>
    <source>
        <strain evidence="5 6">F</strain>
    </source>
</reference>
<dbReference type="AlphaFoldDB" id="A0A2J6R0N1"/>
<dbReference type="GO" id="GO:0022857">
    <property type="term" value="F:transmembrane transporter activity"/>
    <property type="evidence" value="ECO:0007669"/>
    <property type="project" value="InterPro"/>
</dbReference>
<keyword evidence="4" id="KW-1133">Transmembrane helix</keyword>
<feature type="transmembrane region" description="Helical" evidence="4">
    <location>
        <begin position="118"/>
        <end position="138"/>
    </location>
</feature>
<comment type="subcellular location">
    <subcellularLocation>
        <location evidence="1">Membrane</location>
        <topology evidence="1">Multi-pass membrane protein</topology>
    </subcellularLocation>
</comment>
<dbReference type="InterPro" id="IPR052599">
    <property type="entry name" value="SLC43A_AATransporter"/>
</dbReference>